<feature type="compositionally biased region" description="Polar residues" evidence="1">
    <location>
        <begin position="201"/>
        <end position="216"/>
    </location>
</feature>
<name>A0A8H8CIA6_PSICU</name>
<comment type="caution">
    <text evidence="2">The sequence shown here is derived from an EMBL/GenBank/DDBJ whole genome shotgun (WGS) entry which is preliminary data.</text>
</comment>
<dbReference type="EMBL" id="JAFIQS010000009">
    <property type="protein sequence ID" value="KAG5166010.1"/>
    <property type="molecule type" value="Genomic_DNA"/>
</dbReference>
<reference evidence="2" key="1">
    <citation type="submission" date="2021-02" db="EMBL/GenBank/DDBJ databases">
        <title>Psilocybe cubensis genome.</title>
        <authorList>
            <person name="Mckernan K.J."/>
            <person name="Crawford S."/>
            <person name="Trippe A."/>
            <person name="Kane L.T."/>
            <person name="Mclaughlin S."/>
        </authorList>
    </citation>
    <scope>NUCLEOTIDE SEQUENCE [LARGE SCALE GENOMIC DNA]</scope>
    <source>
        <strain evidence="2">MGC-MH-2018</strain>
    </source>
</reference>
<gene>
    <name evidence="2" type="ORF">JR316_009599</name>
</gene>
<evidence type="ECO:0000256" key="1">
    <source>
        <dbReference type="SAM" id="MobiDB-lite"/>
    </source>
</evidence>
<feature type="compositionally biased region" description="Basic residues" evidence="1">
    <location>
        <begin position="254"/>
        <end position="263"/>
    </location>
</feature>
<evidence type="ECO:0000313" key="2">
    <source>
        <dbReference type="EMBL" id="KAG5166010.1"/>
    </source>
</evidence>
<protein>
    <submittedName>
        <fullName evidence="2">Uncharacterized protein</fullName>
    </submittedName>
</protein>
<organism evidence="2">
    <name type="scientific">Psilocybe cubensis</name>
    <name type="common">Psychedelic mushroom</name>
    <name type="synonym">Stropharia cubensis</name>
    <dbReference type="NCBI Taxonomy" id="181762"/>
    <lineage>
        <taxon>Eukaryota</taxon>
        <taxon>Fungi</taxon>
        <taxon>Dikarya</taxon>
        <taxon>Basidiomycota</taxon>
        <taxon>Agaricomycotina</taxon>
        <taxon>Agaricomycetes</taxon>
        <taxon>Agaricomycetidae</taxon>
        <taxon>Agaricales</taxon>
        <taxon>Agaricineae</taxon>
        <taxon>Strophariaceae</taxon>
        <taxon>Psilocybe</taxon>
    </lineage>
</organism>
<feature type="compositionally biased region" description="Basic and acidic residues" evidence="1">
    <location>
        <begin position="188"/>
        <end position="198"/>
    </location>
</feature>
<feature type="compositionally biased region" description="Basic residues" evidence="1">
    <location>
        <begin position="169"/>
        <end position="179"/>
    </location>
</feature>
<feature type="region of interest" description="Disordered" evidence="1">
    <location>
        <begin position="159"/>
        <end position="314"/>
    </location>
</feature>
<sequence length="412" mass="46884">MSKSKKQSSKHKSCLNQQARAQRKDDVAKDQKRHKMSRRERNSLPVAEEVSEKVEQLTDIMLHKSAKYGLISFVEETSKQLTRDGRAFIRLLDSFGCFTNKEIASALGTNAPAVQRTLENRYGKVDDDFDEDEDTYVRFPTHRKKLRHFVNSLVPVQVSEPEKNESTSKKRKRRKRKKKTECEPCCQEEVKRESHSDDDQVSNSASTDNFNIFTSTRAKKVAAYSERDDDSEGYDPKNDSDMNSDSSVEDERHQKQHKTRSKHNVSISCGKAKDARSTKSRQEMRSTVGKPPPSPVSVRGTPPPKTKKRKSQEMLSIPRYAQSKVSNHRNFADDDIRVKAFFVSRGYDSDPVVEDLIAAGLGPKELQVLREKTRKAVVKQLRRWGNLLPIKADALAQAIESASSKDWKKLAG</sequence>
<dbReference type="AlphaFoldDB" id="A0A8H8CIA6"/>
<proteinExistence type="predicted"/>
<feature type="compositionally biased region" description="Basic and acidic residues" evidence="1">
    <location>
        <begin position="271"/>
        <end position="284"/>
    </location>
</feature>
<feature type="region of interest" description="Disordered" evidence="1">
    <location>
        <begin position="1"/>
        <end position="47"/>
    </location>
</feature>
<feature type="compositionally biased region" description="Basic residues" evidence="1">
    <location>
        <begin position="1"/>
        <end position="13"/>
    </location>
</feature>
<accession>A0A8H8CIA6</accession>